<gene>
    <name evidence="2" type="ORF">AB1Y20_007016</name>
</gene>
<comment type="caution">
    <text evidence="2">The sequence shown here is derived from an EMBL/GenBank/DDBJ whole genome shotgun (WGS) entry which is preliminary data.</text>
</comment>
<keyword evidence="3" id="KW-1185">Reference proteome</keyword>
<evidence type="ECO:0000313" key="2">
    <source>
        <dbReference type="EMBL" id="KAL1510727.1"/>
    </source>
</evidence>
<organism evidence="2 3">
    <name type="scientific">Prymnesium parvum</name>
    <name type="common">Toxic golden alga</name>
    <dbReference type="NCBI Taxonomy" id="97485"/>
    <lineage>
        <taxon>Eukaryota</taxon>
        <taxon>Haptista</taxon>
        <taxon>Haptophyta</taxon>
        <taxon>Prymnesiophyceae</taxon>
        <taxon>Prymnesiales</taxon>
        <taxon>Prymnesiaceae</taxon>
        <taxon>Prymnesium</taxon>
    </lineage>
</organism>
<evidence type="ECO:0000313" key="3">
    <source>
        <dbReference type="Proteomes" id="UP001515480"/>
    </source>
</evidence>
<feature type="domain" description="Integrase zinc-binding" evidence="1">
    <location>
        <begin position="2"/>
        <end position="52"/>
    </location>
</feature>
<reference evidence="2 3" key="1">
    <citation type="journal article" date="2024" name="Science">
        <title>Giant polyketide synthase enzymes in the biosynthesis of giant marine polyether toxins.</title>
        <authorList>
            <person name="Fallon T.R."/>
            <person name="Shende V.V."/>
            <person name="Wierzbicki I.H."/>
            <person name="Pendleton A.L."/>
            <person name="Watervoot N.F."/>
            <person name="Auber R.P."/>
            <person name="Gonzalez D.J."/>
            <person name="Wisecaver J.H."/>
            <person name="Moore B.S."/>
        </authorList>
    </citation>
    <scope>NUCLEOTIDE SEQUENCE [LARGE SCALE GENOMIC DNA]</scope>
    <source>
        <strain evidence="2 3">12B1</strain>
    </source>
</reference>
<dbReference type="Gene3D" id="1.10.340.70">
    <property type="match status" value="1"/>
</dbReference>
<evidence type="ECO:0000259" key="1">
    <source>
        <dbReference type="Pfam" id="PF17921"/>
    </source>
</evidence>
<dbReference type="Proteomes" id="UP001515480">
    <property type="component" value="Unassembled WGS sequence"/>
</dbReference>
<name>A0AB34J3D0_PRYPA</name>
<sequence>MFRFYHNRQGHFGVQKTAALLSDRFFWKSPRALRDEVAAFIRRCPVCSRTKVPRHKAGAAGALPVGASPFDVTSAATSTKLVGLPLKVTKTSSASRAT</sequence>
<dbReference type="Pfam" id="PF17921">
    <property type="entry name" value="Integrase_H2C2"/>
    <property type="match status" value="1"/>
</dbReference>
<accession>A0AB34J3D0</accession>
<dbReference type="InterPro" id="IPR041588">
    <property type="entry name" value="Integrase_H2C2"/>
</dbReference>
<dbReference type="EMBL" id="JBGBPQ010000015">
    <property type="protein sequence ID" value="KAL1510727.1"/>
    <property type="molecule type" value="Genomic_DNA"/>
</dbReference>
<dbReference type="AlphaFoldDB" id="A0AB34J3D0"/>
<protein>
    <recommendedName>
        <fullName evidence="1">Integrase zinc-binding domain-containing protein</fullName>
    </recommendedName>
</protein>
<proteinExistence type="predicted"/>